<accession>A0A5B6W9J0</accession>
<dbReference type="AlphaFoldDB" id="A0A5B6W9J0"/>
<gene>
    <name evidence="1" type="ORF">EPI10_011812</name>
</gene>
<dbReference type="EMBL" id="SMMG02000004">
    <property type="protein sequence ID" value="KAA3477964.1"/>
    <property type="molecule type" value="Genomic_DNA"/>
</dbReference>
<dbReference type="Proteomes" id="UP000325315">
    <property type="component" value="Unassembled WGS sequence"/>
</dbReference>
<evidence type="ECO:0000313" key="2">
    <source>
        <dbReference type="Proteomes" id="UP000325315"/>
    </source>
</evidence>
<organism evidence="1 2">
    <name type="scientific">Gossypium australe</name>
    <dbReference type="NCBI Taxonomy" id="47621"/>
    <lineage>
        <taxon>Eukaryota</taxon>
        <taxon>Viridiplantae</taxon>
        <taxon>Streptophyta</taxon>
        <taxon>Embryophyta</taxon>
        <taxon>Tracheophyta</taxon>
        <taxon>Spermatophyta</taxon>
        <taxon>Magnoliopsida</taxon>
        <taxon>eudicotyledons</taxon>
        <taxon>Gunneridae</taxon>
        <taxon>Pentapetalae</taxon>
        <taxon>rosids</taxon>
        <taxon>malvids</taxon>
        <taxon>Malvales</taxon>
        <taxon>Malvaceae</taxon>
        <taxon>Malvoideae</taxon>
        <taxon>Gossypium</taxon>
    </lineage>
</organism>
<keyword evidence="2" id="KW-1185">Reference proteome</keyword>
<sequence>MECQCPRPESQDKIVGPIVRDKKGADSWPRCCLLSDSNSRAPQKHVVALPAAPTCSNPRTFNSVLWKKIEDKLSLPAHTSFLNSFITGE</sequence>
<dbReference type="OrthoDB" id="1938580at2759"/>
<comment type="caution">
    <text evidence="1">The sequence shown here is derived from an EMBL/GenBank/DDBJ whole genome shotgun (WGS) entry which is preliminary data.</text>
</comment>
<name>A0A5B6W9J0_9ROSI</name>
<proteinExistence type="predicted"/>
<protein>
    <submittedName>
        <fullName evidence="1">Phox/Bem1p</fullName>
    </submittedName>
</protein>
<evidence type="ECO:0000313" key="1">
    <source>
        <dbReference type="EMBL" id="KAA3477964.1"/>
    </source>
</evidence>
<reference evidence="2" key="1">
    <citation type="journal article" date="2019" name="Plant Biotechnol. J.">
        <title>Genome sequencing of the Australian wild diploid species Gossypium australe highlights disease resistance and delayed gland morphogenesis.</title>
        <authorList>
            <person name="Cai Y."/>
            <person name="Cai X."/>
            <person name="Wang Q."/>
            <person name="Wang P."/>
            <person name="Zhang Y."/>
            <person name="Cai C."/>
            <person name="Xu Y."/>
            <person name="Wang K."/>
            <person name="Zhou Z."/>
            <person name="Wang C."/>
            <person name="Geng S."/>
            <person name="Li B."/>
            <person name="Dong Q."/>
            <person name="Hou Y."/>
            <person name="Wang H."/>
            <person name="Ai P."/>
            <person name="Liu Z."/>
            <person name="Yi F."/>
            <person name="Sun M."/>
            <person name="An G."/>
            <person name="Cheng J."/>
            <person name="Zhang Y."/>
            <person name="Shi Q."/>
            <person name="Xie Y."/>
            <person name="Shi X."/>
            <person name="Chang Y."/>
            <person name="Huang F."/>
            <person name="Chen Y."/>
            <person name="Hong S."/>
            <person name="Mi L."/>
            <person name="Sun Q."/>
            <person name="Zhang L."/>
            <person name="Zhou B."/>
            <person name="Peng R."/>
            <person name="Zhang X."/>
            <person name="Liu F."/>
        </authorList>
    </citation>
    <scope>NUCLEOTIDE SEQUENCE [LARGE SCALE GENOMIC DNA]</scope>
    <source>
        <strain evidence="2">cv. PA1801</strain>
    </source>
</reference>